<keyword evidence="3" id="KW-0472">Membrane</keyword>
<keyword evidence="1" id="KW-0175">Coiled coil</keyword>
<reference evidence="5" key="2">
    <citation type="submission" date="2019-10" db="EMBL/GenBank/DDBJ databases">
        <authorList>
            <consortium name="NCBI Pathogen Detection Project"/>
        </authorList>
    </citation>
    <scope>NUCLEOTIDE SEQUENCE</scope>
    <source>
        <strain evidence="5">AZ00058701</strain>
    </source>
</reference>
<dbReference type="InterPro" id="IPR057840">
    <property type="entry name" value="FimV_N"/>
</dbReference>
<evidence type="ECO:0000256" key="2">
    <source>
        <dbReference type="SAM" id="MobiDB-lite"/>
    </source>
</evidence>
<evidence type="ECO:0000259" key="4">
    <source>
        <dbReference type="Pfam" id="PF25800"/>
    </source>
</evidence>
<feature type="region of interest" description="Disordered" evidence="2">
    <location>
        <begin position="585"/>
        <end position="765"/>
    </location>
</feature>
<dbReference type="AlphaFoldDB" id="A0AAN5PFT1"/>
<gene>
    <name evidence="5" type="ORF">JBJ86_02165</name>
</gene>
<feature type="compositionally biased region" description="Basic and acidic residues" evidence="2">
    <location>
        <begin position="622"/>
        <end position="638"/>
    </location>
</feature>
<keyword evidence="3" id="KW-1133">Transmembrane helix</keyword>
<dbReference type="Proteomes" id="UP000866496">
    <property type="component" value="Unassembled WGS sequence"/>
</dbReference>
<dbReference type="RefSeq" id="WP_010947030.1">
    <property type="nucleotide sequence ID" value="NZ_CCZO01000019.1"/>
</dbReference>
<dbReference type="InterPro" id="IPR020011">
    <property type="entry name" value="FimV_C"/>
</dbReference>
<dbReference type="InterPro" id="IPR038440">
    <property type="entry name" value="FimV_C_sf"/>
</dbReference>
<comment type="caution">
    <text evidence="5">The sequence shown here is derived from an EMBL/GenBank/DDBJ whole genome shotgun (WGS) entry which is preliminary data.</text>
</comment>
<dbReference type="NCBIfam" id="TIGR03505">
    <property type="entry name" value="FimV_core"/>
    <property type="match status" value="1"/>
</dbReference>
<dbReference type="GeneID" id="57035292"/>
<dbReference type="Gene3D" id="1.20.58.2200">
    <property type="match status" value="1"/>
</dbReference>
<accession>A0AAN5PFT1</accession>
<dbReference type="Pfam" id="PF25800">
    <property type="entry name" value="FimV_N"/>
    <property type="match status" value="1"/>
</dbReference>
<feature type="transmembrane region" description="Helical" evidence="3">
    <location>
        <begin position="426"/>
        <end position="447"/>
    </location>
</feature>
<feature type="compositionally biased region" description="Polar residues" evidence="2">
    <location>
        <begin position="735"/>
        <end position="760"/>
    </location>
</feature>
<sequence>MKKTVLHAAIFSLTMPISLYALGLGEMKVQSSLDQPFSAEIELIDVGADPLASIKVSLADPEQFEQIGLERTAVLSLLRFQVERNPKGTPVVKVSSTERMTEPYMEIVVDLTWPKGQLYKAYTVLLDPPGYQLGITTAQSRPVYYKKKSASYSNEPGVIEKTVITTVEHGPASRSDRKKKTTYGPTVTNENVWQIAQRYKTSKLILPQVVLAIVGANPEAFKDGNLNGLKVGVRLVIPSTEEIAKVPSDLAIEEVMAHDKAWNEHTSINHVLAPPYINSSIVDVTPKQTKASSIPVIPKFTIGENSNIPTLQQLVPDSTSVSIDTSTQQQPVQNNNIVQTTEQNEKIKAEISITTAAVESVREANALLMEQLRILQEQNKKLQEKLDKREKEIELMRTQVQTMLKERKAIASQVSSLPNNEQGMNLWPYIILLIFAAGGAGFVYWYLRQRQHREDISPYKTDSDSSPKPFMPLVEPSKYEPDTQADDKETSVQEKVSDSEKETGVGVSKADWTEYQPKEMDKIEKADAVESETVEDVTYLGSTEQLRAKEYTELESEVQTKPEAQAEPEVQAGENQIMFEPVMEPEQFDVNRDDEVDNSQLSEDKTQQTEGHQSSEMIEFESGLHELIKDKPKTKITESTDEGDDNGIDFIPLTINEADKTLKHEQEIEKSDKKEDKKSEKFSTKENKLDLDNSDFDMKNLESEPEISQEEKEAHISEITEFDQKSTQEEKTEKGISTSQSVDKATFTKSSGENNETSSPLKSKKALDTLLDLAKTYISMGDIETARSSLEEVIEHGSANQKEQARQLLEQLK</sequence>
<proteinExistence type="predicted"/>
<keyword evidence="3" id="KW-0812">Transmembrane</keyword>
<evidence type="ECO:0000256" key="3">
    <source>
        <dbReference type="SAM" id="Phobius"/>
    </source>
</evidence>
<feature type="domain" description="FimV N-terminal" evidence="4">
    <location>
        <begin position="22"/>
        <end position="129"/>
    </location>
</feature>
<feature type="compositionally biased region" description="Basic and acidic residues" evidence="2">
    <location>
        <begin position="477"/>
        <end position="503"/>
    </location>
</feature>
<feature type="region of interest" description="Disordered" evidence="2">
    <location>
        <begin position="457"/>
        <end position="507"/>
    </location>
</feature>
<name>A0AAN5PFT1_LEGPN</name>
<dbReference type="NCBIfam" id="TIGR03504">
    <property type="entry name" value="FimV_Cterm"/>
    <property type="match status" value="1"/>
</dbReference>
<evidence type="ECO:0000256" key="1">
    <source>
        <dbReference type="SAM" id="Coils"/>
    </source>
</evidence>
<feature type="coiled-coil region" evidence="1">
    <location>
        <begin position="358"/>
        <end position="406"/>
    </location>
</feature>
<protein>
    <submittedName>
        <fullName evidence="5">Pilus assembly protein FimV</fullName>
    </submittedName>
</protein>
<dbReference type="InterPro" id="IPR020012">
    <property type="entry name" value="LysM_FimV"/>
</dbReference>
<reference evidence="5" key="1">
    <citation type="journal article" date="2018" name="Genome Biol.">
        <title>SKESA: strategic k-mer extension for scrupulous assemblies.</title>
        <authorList>
            <person name="Souvorov A."/>
            <person name="Agarwala R."/>
            <person name="Lipman D.J."/>
        </authorList>
    </citation>
    <scope>NUCLEOTIDE SEQUENCE</scope>
    <source>
        <strain evidence="5">AZ00058701</strain>
    </source>
</reference>
<dbReference type="EMBL" id="DACWHX010000002">
    <property type="protein sequence ID" value="HAU1879059.1"/>
    <property type="molecule type" value="Genomic_DNA"/>
</dbReference>
<feature type="compositionally biased region" description="Basic and acidic residues" evidence="2">
    <location>
        <begin position="709"/>
        <end position="734"/>
    </location>
</feature>
<evidence type="ECO:0000313" key="5">
    <source>
        <dbReference type="EMBL" id="HAU1879059.1"/>
    </source>
</evidence>
<organism evidence="5 6">
    <name type="scientific">Legionella pneumophila</name>
    <dbReference type="NCBI Taxonomy" id="446"/>
    <lineage>
        <taxon>Bacteria</taxon>
        <taxon>Pseudomonadati</taxon>
        <taxon>Pseudomonadota</taxon>
        <taxon>Gammaproteobacteria</taxon>
        <taxon>Legionellales</taxon>
        <taxon>Legionellaceae</taxon>
        <taxon>Legionella</taxon>
    </lineage>
</organism>
<evidence type="ECO:0000313" key="6">
    <source>
        <dbReference type="Proteomes" id="UP000866496"/>
    </source>
</evidence>
<feature type="compositionally biased region" description="Basic and acidic residues" evidence="2">
    <location>
        <begin position="657"/>
        <end position="702"/>
    </location>
</feature>